<organism evidence="1 2">
    <name type="scientific">Durusdinium trenchii</name>
    <dbReference type="NCBI Taxonomy" id="1381693"/>
    <lineage>
        <taxon>Eukaryota</taxon>
        <taxon>Sar</taxon>
        <taxon>Alveolata</taxon>
        <taxon>Dinophyceae</taxon>
        <taxon>Suessiales</taxon>
        <taxon>Symbiodiniaceae</taxon>
        <taxon>Durusdinium</taxon>
    </lineage>
</organism>
<proteinExistence type="predicted"/>
<dbReference type="Proteomes" id="UP001642484">
    <property type="component" value="Unassembled WGS sequence"/>
</dbReference>
<evidence type="ECO:0000313" key="1">
    <source>
        <dbReference type="EMBL" id="CAK9103101.1"/>
    </source>
</evidence>
<comment type="caution">
    <text evidence="1">The sequence shown here is derived from an EMBL/GenBank/DDBJ whole genome shotgun (WGS) entry which is preliminary data.</text>
</comment>
<name>A0ABP0RV61_9DINO</name>
<protein>
    <submittedName>
        <fullName evidence="1">Uncharacterized protein</fullName>
    </submittedName>
</protein>
<sequence length="756" mass="87433">MAQIWRAGFVVDGQEVELVIVDADKLEQTKASQLPSLAQQVLEMPNCYECEKEWPFEHVLGLGNLLKEVGEGWSPGLATYLTWSSPAGELHALGLGSNKKRRKIAALLALTLCRLCGSHWPAPPELRDELYQATAATVLRPPLRPGVAVSASIPVAGQQEHDWPDWQDWRRSRREDWLPLSGSWVWWSSDILVVLCEDVSAQIFADARTWFYEVAEVQQEPEEQRAPRELNQRTQQIFPDIFFTSLFRHQTHAVVGVGRDLEHRKRAGCLGLAARISRGSLCLTRVQGQVVDEVFQSPWLPQEPIQRFFDLENHGFWQNIEIWQESEEHKVAPLTKKNLSDIRMNCQPALLRTLEDKGNMEIDLTHSRRPWLGILKAHQELKWITGSDINRFIVAVDREKLDPYQEVPMIYFEVRTADGHRHRFRDLDRTEETMFRQPEKKDITLAFRLAGGWEVQGRWTAFEVNVFQNLIENFREKERPDGWHEDDFLMPLPTKSSIFAWKLSEELRKQFNTWLQSRTRCQAVDQVRARTLDVDLKATFEDTMEGFLREFEVSDETFCSSDDFYHETSSAWAPETRRSGESGRRGGTFTQKQKLMLDIALAEGVRSSLLKPLDPSRCPDVERNFFCDWCHASEDIRFSHVDVSSEFLHGDGHRGTRLQTLVRELVEGTTDSAQIPALVAVRVQGIRHVVCGNRRLKCYKMAWQRGADCWFKMIVHEFPRCPKIQDEKQRLAFILKAIQAMSTENHGQDVDIRRRH</sequence>
<reference evidence="1 2" key="1">
    <citation type="submission" date="2024-02" db="EMBL/GenBank/DDBJ databases">
        <authorList>
            <person name="Chen Y."/>
            <person name="Shah S."/>
            <person name="Dougan E. K."/>
            <person name="Thang M."/>
            <person name="Chan C."/>
        </authorList>
    </citation>
    <scope>NUCLEOTIDE SEQUENCE [LARGE SCALE GENOMIC DNA]</scope>
</reference>
<accession>A0ABP0RV61</accession>
<dbReference type="EMBL" id="CAXAMN010026461">
    <property type="protein sequence ID" value="CAK9103101.1"/>
    <property type="molecule type" value="Genomic_DNA"/>
</dbReference>
<gene>
    <name evidence="1" type="ORF">CCMP2556_LOCUS48452</name>
</gene>
<evidence type="ECO:0000313" key="2">
    <source>
        <dbReference type="Proteomes" id="UP001642484"/>
    </source>
</evidence>
<keyword evidence="2" id="KW-1185">Reference proteome</keyword>